<feature type="domain" description="Plastocyanin-like" evidence="10">
    <location>
        <begin position="759"/>
        <end position="820"/>
    </location>
</feature>
<evidence type="ECO:0000256" key="6">
    <source>
        <dbReference type="ARBA" id="ARBA00023180"/>
    </source>
</evidence>
<accession>A0AAD2A6A8</accession>
<sequence>MADVVQFKLERMLNELDDLERRGLFSRREITEIVKQRRKFEYRLKRPSPLKQDFLAYIDYEKQLDALRLLRKKALSKNSGNKKSKKSISDYAGVSRIMEIYRLATTRFKSDIQLWFQYLEFCKARGHGRMKKALAQVIRFHPKLPGVWIYAAAWEFDHNLNVTAARALMQSGLRACPTSEDLWIEYLRMELTYLNKLKARKVALGEDERTLTKDAREADEEQWRDENNELFMALDERKYDNKTSGVQDGESEGKVDVLREHGLNVLRTVYNSAIEALPTSFSLRTKFIQILEATNLTNSEDMRNEILNDMKKDFSQEPKYWDWLARLETADFKEIKQKQLSKAIQVYEESLEIVPSATMFNFYVKFLMDAIKNENGDEMSTVHFSTSADTLHPISHLQIVFEKAESLGCITEDLACQHVSFLSQLGKSEEAKVLIQKLCNGKFSHAVHLWTLRLSMEMRDIQNKSPSPSKADLSSIFTLLIDVLKKVNISEAENLWLMGLKYFANQRHHLDKLVETSFLLLAKDGGSDSGFSLSSAIVNFVLQRDGVKPAREIYRRFLTLPHSGLAIYRNCIELELNLASAGDKSCLQNVRKLYESALATYSQDARLWQDYYSMEIKMGTSETAAAVHWRSRKIKTIVVLALSRAKGQSYSVLVTASQPAKDYYIVVSLRFTSKVLTTTAVLHYGNSFTKVFGPPPGGPTIEIASSLNQARSIRWNLTASGPRPNPQGSYHYGMIKPSRTIILANSAPYINGKLRYAVNDDTVQSWHIDGYSFFVVGMDGGQWTPASRSRYNLRDTVAHCVCKILTAIYIALDNIGMWNISKLAILASTASHGNSNAIPYWKILEEDEMEEMPHAFYFSVSFLLYNLLQDSPLAV</sequence>
<keyword evidence="4" id="KW-0698">rRNA processing</keyword>
<dbReference type="Proteomes" id="UP000834106">
    <property type="component" value="Chromosome 19"/>
</dbReference>
<keyword evidence="14" id="KW-1185">Reference proteome</keyword>
<dbReference type="EMBL" id="OU503054">
    <property type="protein sequence ID" value="CAI9782489.1"/>
    <property type="molecule type" value="Genomic_DNA"/>
</dbReference>
<dbReference type="InterPro" id="IPR011706">
    <property type="entry name" value="Cu-oxidase_C"/>
</dbReference>
<dbReference type="Pfam" id="PF00394">
    <property type="entry name" value="Cu-oxidase"/>
    <property type="match status" value="1"/>
</dbReference>
<organism evidence="13 14">
    <name type="scientific">Fraxinus pennsylvanica</name>
    <dbReference type="NCBI Taxonomy" id="56036"/>
    <lineage>
        <taxon>Eukaryota</taxon>
        <taxon>Viridiplantae</taxon>
        <taxon>Streptophyta</taxon>
        <taxon>Embryophyta</taxon>
        <taxon>Tracheophyta</taxon>
        <taxon>Spermatophyta</taxon>
        <taxon>Magnoliopsida</taxon>
        <taxon>eudicotyledons</taxon>
        <taxon>Gunneridae</taxon>
        <taxon>Pentapetalae</taxon>
        <taxon>asterids</taxon>
        <taxon>lamiids</taxon>
        <taxon>Lamiales</taxon>
        <taxon>Oleaceae</taxon>
        <taxon>Oleeae</taxon>
        <taxon>Fraxinus</taxon>
    </lineage>
</organism>
<evidence type="ECO:0000256" key="5">
    <source>
        <dbReference type="ARBA" id="ARBA00022737"/>
    </source>
</evidence>
<protein>
    <recommendedName>
        <fullName evidence="15">U3 small nucleolar RNA-associated protein 6</fullName>
    </recommendedName>
</protein>
<comment type="subcellular location">
    <subcellularLocation>
        <location evidence="1">Nucleus</location>
        <location evidence="1">Nucleolus</location>
    </subcellularLocation>
</comment>
<dbReference type="SUPFAM" id="SSF48452">
    <property type="entry name" value="TPR-like"/>
    <property type="match status" value="2"/>
</dbReference>
<dbReference type="SUPFAM" id="SSF49503">
    <property type="entry name" value="Cupredoxins"/>
    <property type="match status" value="2"/>
</dbReference>
<dbReference type="GO" id="GO:0005507">
    <property type="term" value="F:copper ion binding"/>
    <property type="evidence" value="ECO:0007669"/>
    <property type="project" value="InterPro"/>
</dbReference>
<name>A0AAD2A6A8_9LAMI</name>
<dbReference type="InterPro" id="IPR056907">
    <property type="entry name" value="UTP6_C"/>
</dbReference>
<dbReference type="SMART" id="SM00386">
    <property type="entry name" value="HAT"/>
    <property type="match status" value="7"/>
</dbReference>
<dbReference type="GO" id="GO:0016491">
    <property type="term" value="F:oxidoreductase activity"/>
    <property type="evidence" value="ECO:0007669"/>
    <property type="project" value="InterPro"/>
</dbReference>
<dbReference type="GO" id="GO:0030515">
    <property type="term" value="F:snoRNA binding"/>
    <property type="evidence" value="ECO:0007669"/>
    <property type="project" value="InterPro"/>
</dbReference>
<evidence type="ECO:0000313" key="14">
    <source>
        <dbReference type="Proteomes" id="UP000834106"/>
    </source>
</evidence>
<dbReference type="GO" id="GO:0032040">
    <property type="term" value="C:small-subunit processome"/>
    <property type="evidence" value="ECO:0007669"/>
    <property type="project" value="TreeGrafter"/>
</dbReference>
<reference evidence="13" key="1">
    <citation type="submission" date="2023-05" db="EMBL/GenBank/DDBJ databases">
        <authorList>
            <person name="Huff M."/>
        </authorList>
    </citation>
    <scope>NUCLEOTIDE SEQUENCE</scope>
</reference>
<evidence type="ECO:0000259" key="11">
    <source>
        <dbReference type="Pfam" id="PF08640"/>
    </source>
</evidence>
<dbReference type="InterPro" id="IPR003107">
    <property type="entry name" value="HAT"/>
</dbReference>
<dbReference type="Pfam" id="PF24892">
    <property type="entry name" value="UTP6_C"/>
    <property type="match status" value="1"/>
</dbReference>
<evidence type="ECO:0000256" key="7">
    <source>
        <dbReference type="ARBA" id="ARBA00023242"/>
    </source>
</evidence>
<dbReference type="GO" id="GO:0000462">
    <property type="term" value="P:maturation of SSU-rRNA from tricistronic rRNA transcript (SSU-rRNA, 5.8S rRNA, LSU-rRNA)"/>
    <property type="evidence" value="ECO:0007669"/>
    <property type="project" value="InterPro"/>
</dbReference>
<evidence type="ECO:0000256" key="4">
    <source>
        <dbReference type="ARBA" id="ARBA00022552"/>
    </source>
</evidence>
<dbReference type="PANTHER" id="PTHR23271">
    <property type="entry name" value="HEPATOCELLULAR CARCINOMA-ASSOCIATED ANTIGEN 66"/>
    <property type="match status" value="1"/>
</dbReference>
<evidence type="ECO:0000259" key="12">
    <source>
        <dbReference type="Pfam" id="PF24892"/>
    </source>
</evidence>
<dbReference type="InterPro" id="IPR013949">
    <property type="entry name" value="Utp6"/>
</dbReference>
<dbReference type="Pfam" id="PF07731">
    <property type="entry name" value="Cu-oxidase_2"/>
    <property type="match status" value="1"/>
</dbReference>
<evidence type="ECO:0008006" key="15">
    <source>
        <dbReference type="Google" id="ProtNLM"/>
    </source>
</evidence>
<keyword evidence="6" id="KW-0325">Glycoprotein</keyword>
<dbReference type="GO" id="GO:0034388">
    <property type="term" value="C:Pwp2p-containing subcomplex of 90S preribosome"/>
    <property type="evidence" value="ECO:0007669"/>
    <property type="project" value="TreeGrafter"/>
</dbReference>
<feature type="domain" description="U3 small nucleolar RNA-associated protein 6 homolog C-terminal" evidence="12">
    <location>
        <begin position="342"/>
        <end position="633"/>
    </location>
</feature>
<evidence type="ECO:0000259" key="10">
    <source>
        <dbReference type="Pfam" id="PF07731"/>
    </source>
</evidence>
<dbReference type="AlphaFoldDB" id="A0AAD2A6A8"/>
<feature type="domain" description="Plastocyanin-like" evidence="9">
    <location>
        <begin position="646"/>
        <end position="687"/>
    </location>
</feature>
<dbReference type="Gene3D" id="2.60.40.420">
    <property type="entry name" value="Cupredoxins - blue copper proteins"/>
    <property type="match status" value="2"/>
</dbReference>
<keyword evidence="7" id="KW-0539">Nucleus</keyword>
<dbReference type="InterPro" id="IPR001117">
    <property type="entry name" value="Cu-oxidase_2nd"/>
</dbReference>
<dbReference type="InterPro" id="IPR055347">
    <property type="entry name" value="UTP6_N"/>
</dbReference>
<evidence type="ECO:0000256" key="3">
    <source>
        <dbReference type="ARBA" id="ARBA00010734"/>
    </source>
</evidence>
<proteinExistence type="inferred from homology"/>
<evidence type="ECO:0000259" key="9">
    <source>
        <dbReference type="Pfam" id="PF00394"/>
    </source>
</evidence>
<feature type="domain" description="U3 small nucleolar RNA-associated protein 6 N-terminal" evidence="11">
    <location>
        <begin position="9"/>
        <end position="93"/>
    </location>
</feature>
<feature type="coiled-coil region" evidence="8">
    <location>
        <begin position="2"/>
        <end position="29"/>
    </location>
</feature>
<dbReference type="Gene3D" id="1.25.40.10">
    <property type="entry name" value="Tetratricopeptide repeat domain"/>
    <property type="match status" value="3"/>
</dbReference>
<evidence type="ECO:0000313" key="13">
    <source>
        <dbReference type="EMBL" id="CAI9782489.1"/>
    </source>
</evidence>
<comment type="similarity">
    <text evidence="2">Belongs to the multicopper oxidase family.</text>
</comment>
<evidence type="ECO:0000256" key="2">
    <source>
        <dbReference type="ARBA" id="ARBA00010609"/>
    </source>
</evidence>
<keyword evidence="5" id="KW-0677">Repeat</keyword>
<evidence type="ECO:0000256" key="1">
    <source>
        <dbReference type="ARBA" id="ARBA00004604"/>
    </source>
</evidence>
<comment type="similarity">
    <text evidence="3">Belongs to the UTP6 family.</text>
</comment>
<keyword evidence="8" id="KW-0175">Coiled coil</keyword>
<dbReference type="InterPro" id="IPR008972">
    <property type="entry name" value="Cupredoxin"/>
</dbReference>
<dbReference type="InterPro" id="IPR011990">
    <property type="entry name" value="TPR-like_helical_dom_sf"/>
</dbReference>
<evidence type="ECO:0000256" key="8">
    <source>
        <dbReference type="SAM" id="Coils"/>
    </source>
</evidence>
<gene>
    <name evidence="13" type="ORF">FPE_LOCUS29919</name>
</gene>
<dbReference type="Pfam" id="PF08640">
    <property type="entry name" value="U3_assoc_6"/>
    <property type="match status" value="1"/>
</dbReference>
<dbReference type="PANTHER" id="PTHR23271:SF1">
    <property type="entry name" value="U3 SMALL NUCLEOLAR RNA-ASSOCIATED PROTEIN 6 HOMOLOG"/>
    <property type="match status" value="1"/>
</dbReference>